<keyword evidence="2" id="KW-1185">Reference proteome</keyword>
<evidence type="ECO:0000313" key="2">
    <source>
        <dbReference type="Proteomes" id="UP001526201"/>
    </source>
</evidence>
<sequence length="157" mass="16927">MSPQHDEDVSDNPLLPKDGGLDDALDAVGVPVDAGPYAAALAAILGRIPERWGRWIDHDAGWYALVVSVDEQLAAIDPDYVVHQVKEKYGTLRYYCSPCSDESATQRQAVFDSIIAEAERASAATCERCGQPGSMRHSTNLVKTLCSPCADELGYAS</sequence>
<proteinExistence type="predicted"/>
<dbReference type="RefSeq" id="WP_264065400.1">
    <property type="nucleotide sequence ID" value="NZ_JACKTY010000009.1"/>
</dbReference>
<evidence type="ECO:0000313" key="1">
    <source>
        <dbReference type="EMBL" id="MCV7224656.1"/>
    </source>
</evidence>
<gene>
    <name evidence="1" type="ORF">H7J73_01160</name>
</gene>
<accession>A0ABT3C627</accession>
<protein>
    <submittedName>
        <fullName evidence="1">Uncharacterized protein</fullName>
    </submittedName>
</protein>
<organism evidence="1 2">
    <name type="scientific">Mycolicibacterium komossense</name>
    <dbReference type="NCBI Taxonomy" id="1779"/>
    <lineage>
        <taxon>Bacteria</taxon>
        <taxon>Bacillati</taxon>
        <taxon>Actinomycetota</taxon>
        <taxon>Actinomycetes</taxon>
        <taxon>Mycobacteriales</taxon>
        <taxon>Mycobacteriaceae</taxon>
        <taxon>Mycolicibacterium</taxon>
    </lineage>
</organism>
<dbReference type="Proteomes" id="UP001526201">
    <property type="component" value="Unassembled WGS sequence"/>
</dbReference>
<dbReference type="EMBL" id="JACKTY010000009">
    <property type="protein sequence ID" value="MCV7224656.1"/>
    <property type="molecule type" value="Genomic_DNA"/>
</dbReference>
<name>A0ABT3C627_9MYCO</name>
<comment type="caution">
    <text evidence="1">The sequence shown here is derived from an EMBL/GenBank/DDBJ whole genome shotgun (WGS) entry which is preliminary data.</text>
</comment>
<reference evidence="1 2" key="1">
    <citation type="journal article" date="2022" name="BMC Genomics">
        <title>Comparative genome analysis of mycobacteria focusing on tRNA and non-coding RNA.</title>
        <authorList>
            <person name="Behra P.R.K."/>
            <person name="Pettersson B.M.F."/>
            <person name="Ramesh M."/>
            <person name="Das S."/>
            <person name="Dasgupta S."/>
            <person name="Kirsebom L.A."/>
        </authorList>
    </citation>
    <scope>NUCLEOTIDE SEQUENCE [LARGE SCALE GENOMIC DNA]</scope>
    <source>
        <strain evidence="1 2">DSM 44078</strain>
    </source>
</reference>